<sequence length="79" mass="8126">MNASAGRLPGRKRDATARDGPDHPAWLTVIAVATTAAALARLFGADSPVVAAAFLAGLINTALRRTLPRLGVARPRSAP</sequence>
<protein>
    <submittedName>
        <fullName evidence="4">Uncharacterized membrane protein YjjP (DUF1212 family)</fullName>
    </submittedName>
</protein>
<gene>
    <name evidence="4" type="ORF">GGR89_004183</name>
</gene>
<dbReference type="AlphaFoldDB" id="A0A7X5Y3K2"/>
<evidence type="ECO:0000256" key="2">
    <source>
        <dbReference type="SAM" id="MobiDB-lite"/>
    </source>
</evidence>
<name>A0A7X5Y3K2_9SPHN</name>
<accession>A0A7X5Y3K2</accession>
<feature type="compositionally biased region" description="Basic and acidic residues" evidence="2">
    <location>
        <begin position="11"/>
        <end position="22"/>
    </location>
</feature>
<comment type="similarity">
    <text evidence="1">Belongs to the ThrE exporter (TC 2.A.79) family.</text>
</comment>
<evidence type="ECO:0000313" key="5">
    <source>
        <dbReference type="Proteomes" id="UP000531251"/>
    </source>
</evidence>
<dbReference type="Proteomes" id="UP000531251">
    <property type="component" value="Unassembled WGS sequence"/>
</dbReference>
<organism evidence="4 5">
    <name type="scientific">Sphingomonas trueperi</name>
    <dbReference type="NCBI Taxonomy" id="53317"/>
    <lineage>
        <taxon>Bacteria</taxon>
        <taxon>Pseudomonadati</taxon>
        <taxon>Pseudomonadota</taxon>
        <taxon>Alphaproteobacteria</taxon>
        <taxon>Sphingomonadales</taxon>
        <taxon>Sphingomonadaceae</taxon>
        <taxon>Sphingomonas</taxon>
    </lineage>
</organism>
<dbReference type="EMBL" id="JAATJB010000022">
    <property type="protein sequence ID" value="NJB99837.1"/>
    <property type="molecule type" value="Genomic_DNA"/>
</dbReference>
<dbReference type="RefSeq" id="WP_164542605.1">
    <property type="nucleotide sequence ID" value="NZ_BAAADY010000033.1"/>
</dbReference>
<reference evidence="4 5" key="1">
    <citation type="submission" date="2020-03" db="EMBL/GenBank/DDBJ databases">
        <title>Genomic Encyclopedia of Type Strains, Phase IV (KMG-IV): sequencing the most valuable type-strain genomes for metagenomic binning, comparative biology and taxonomic classification.</title>
        <authorList>
            <person name="Goeker M."/>
        </authorList>
    </citation>
    <scope>NUCLEOTIDE SEQUENCE [LARGE SCALE GENOMIC DNA]</scope>
    <source>
        <strain evidence="4 5">DSM 7225</strain>
    </source>
</reference>
<dbReference type="GO" id="GO:0022857">
    <property type="term" value="F:transmembrane transporter activity"/>
    <property type="evidence" value="ECO:0007669"/>
    <property type="project" value="InterPro"/>
</dbReference>
<dbReference type="Pfam" id="PF06738">
    <property type="entry name" value="ThrE"/>
    <property type="match status" value="1"/>
</dbReference>
<comment type="caution">
    <text evidence="4">The sequence shown here is derived from an EMBL/GenBank/DDBJ whole genome shotgun (WGS) entry which is preliminary data.</text>
</comment>
<dbReference type="InterPro" id="IPR010619">
    <property type="entry name" value="ThrE-like_N"/>
</dbReference>
<feature type="region of interest" description="Disordered" evidence="2">
    <location>
        <begin position="1"/>
        <end position="22"/>
    </location>
</feature>
<evidence type="ECO:0000313" key="4">
    <source>
        <dbReference type="EMBL" id="NJB99837.1"/>
    </source>
</evidence>
<feature type="domain" description="Threonine/serine exporter-like N-terminal" evidence="3">
    <location>
        <begin position="18"/>
        <end position="72"/>
    </location>
</feature>
<proteinExistence type="inferred from homology"/>
<evidence type="ECO:0000256" key="1">
    <source>
        <dbReference type="ARBA" id="ARBA00034125"/>
    </source>
</evidence>
<evidence type="ECO:0000259" key="3">
    <source>
        <dbReference type="Pfam" id="PF06738"/>
    </source>
</evidence>
<keyword evidence="5" id="KW-1185">Reference proteome</keyword>